<protein>
    <submittedName>
        <fullName evidence="1">Uncharacterized protein</fullName>
    </submittedName>
</protein>
<comment type="caution">
    <text evidence="1">The sequence shown here is derived from an EMBL/GenBank/DDBJ whole genome shotgun (WGS) entry which is preliminary data.</text>
</comment>
<dbReference type="CDD" id="cd21037">
    <property type="entry name" value="MLKL_NTD"/>
    <property type="match status" value="1"/>
</dbReference>
<dbReference type="InterPro" id="IPR036537">
    <property type="entry name" value="Adaptor_Cbl_N_dom_sf"/>
</dbReference>
<dbReference type="Gene3D" id="1.20.930.20">
    <property type="entry name" value="Adaptor protein Cbl, N-terminal domain"/>
    <property type="match status" value="1"/>
</dbReference>
<evidence type="ECO:0000313" key="1">
    <source>
        <dbReference type="EMBL" id="KAJ7023664.1"/>
    </source>
</evidence>
<dbReference type="GO" id="GO:0007166">
    <property type="term" value="P:cell surface receptor signaling pathway"/>
    <property type="evidence" value="ECO:0007669"/>
    <property type="project" value="InterPro"/>
</dbReference>
<organism evidence="1 2">
    <name type="scientific">Mycena alexandri</name>
    <dbReference type="NCBI Taxonomy" id="1745969"/>
    <lineage>
        <taxon>Eukaryota</taxon>
        <taxon>Fungi</taxon>
        <taxon>Dikarya</taxon>
        <taxon>Basidiomycota</taxon>
        <taxon>Agaricomycotina</taxon>
        <taxon>Agaricomycetes</taxon>
        <taxon>Agaricomycetidae</taxon>
        <taxon>Agaricales</taxon>
        <taxon>Marasmiineae</taxon>
        <taxon>Mycenaceae</taxon>
        <taxon>Mycena</taxon>
    </lineage>
</organism>
<reference evidence="1" key="1">
    <citation type="submission" date="2023-03" db="EMBL/GenBank/DDBJ databases">
        <title>Massive genome expansion in bonnet fungi (Mycena s.s.) driven by repeated elements and novel gene families across ecological guilds.</title>
        <authorList>
            <consortium name="Lawrence Berkeley National Laboratory"/>
            <person name="Harder C.B."/>
            <person name="Miyauchi S."/>
            <person name="Viragh M."/>
            <person name="Kuo A."/>
            <person name="Thoen E."/>
            <person name="Andreopoulos B."/>
            <person name="Lu D."/>
            <person name="Skrede I."/>
            <person name="Drula E."/>
            <person name="Henrissat B."/>
            <person name="Morin E."/>
            <person name="Kohler A."/>
            <person name="Barry K."/>
            <person name="LaButti K."/>
            <person name="Morin E."/>
            <person name="Salamov A."/>
            <person name="Lipzen A."/>
            <person name="Mereny Z."/>
            <person name="Hegedus B."/>
            <person name="Baldrian P."/>
            <person name="Stursova M."/>
            <person name="Weitz H."/>
            <person name="Taylor A."/>
            <person name="Grigoriev I.V."/>
            <person name="Nagy L.G."/>
            <person name="Martin F."/>
            <person name="Kauserud H."/>
        </authorList>
    </citation>
    <scope>NUCLEOTIDE SEQUENCE</scope>
    <source>
        <strain evidence="1">CBHHK200</strain>
    </source>
</reference>
<proteinExistence type="predicted"/>
<dbReference type="Proteomes" id="UP001218188">
    <property type="component" value="Unassembled WGS sequence"/>
</dbReference>
<keyword evidence="2" id="KW-1185">Reference proteome</keyword>
<dbReference type="AlphaFoldDB" id="A0AAD6WWF8"/>
<dbReference type="InterPro" id="IPR059179">
    <property type="entry name" value="MLKL-like_MCAfunc"/>
</dbReference>
<gene>
    <name evidence="1" type="ORF">C8F04DRAFT_1271234</name>
</gene>
<sequence>MPPKVAAPQIRLQNATACLTATAAPLEILANTLKAPFLEAMSNTTQSLLECIQTVKQNKNDCTQLIEQTHQLLHAIIVVHIKSDTGGELPPNMLNQIGKFTETLHKIHTFVEAQQSGSKVKNFFRQGEMSMLLKHCKAELQEGLDFFQVGHLFFNAAQE</sequence>
<name>A0AAD6WWF8_9AGAR</name>
<evidence type="ECO:0000313" key="2">
    <source>
        <dbReference type="Proteomes" id="UP001218188"/>
    </source>
</evidence>
<dbReference type="EMBL" id="JARJCM010000185">
    <property type="protein sequence ID" value="KAJ7023664.1"/>
    <property type="molecule type" value="Genomic_DNA"/>
</dbReference>
<accession>A0AAD6WWF8</accession>